<dbReference type="InterPro" id="IPR037185">
    <property type="entry name" value="EmrE-like"/>
</dbReference>
<feature type="transmembrane region" description="Helical" evidence="8">
    <location>
        <begin position="282"/>
        <end position="298"/>
    </location>
</feature>
<gene>
    <name evidence="9" type="primary">rarD</name>
    <name evidence="9" type="ORF">PG915_18125</name>
</gene>
<sequence>MLRRFHDLSQTSKGVVASILASCLFGLLPLYVQFQPDLGAFKVSGGEGHWVAAQRVTWSAGLMMVILVVTGRIRQFWQAFRQTRLWHRYLLSALLVAPQYWVFVWAPLYGETLSVALGYFTLPLVLVVVSKFVYGDSLSRLQLLACGLAAIGVGYAYVMAEGLSWIVLLIALGYPIYFVHRKTLAVSSDVGFTLDNVFLLPLTFFAMFYLLTVEQIQALPAVSWLYYLGLAVAGAVPMLLFLYASQSLPMSLFGLLGYVEPVLVFAVGLLLGERVDPSDMPTYVLVMMALFVLALDGVKRARTHGAV</sequence>
<comment type="similarity">
    <text evidence="2">Belongs to the EamA transporter family.</text>
</comment>
<proteinExistence type="inferred from homology"/>
<dbReference type="KEGG" id="vck:PG915_18125"/>
<evidence type="ECO:0000256" key="1">
    <source>
        <dbReference type="ARBA" id="ARBA00004651"/>
    </source>
</evidence>
<evidence type="ECO:0000256" key="8">
    <source>
        <dbReference type="SAM" id="Phobius"/>
    </source>
</evidence>
<feature type="transmembrane region" description="Helical" evidence="8">
    <location>
        <begin position="251"/>
        <end position="270"/>
    </location>
</feature>
<reference evidence="9" key="1">
    <citation type="submission" date="2023-01" db="EMBL/GenBank/DDBJ databases">
        <title>Vibrio sp. CB1-14 genome sequencing.</title>
        <authorList>
            <person name="Otstavnykh N."/>
            <person name="Isaeva M."/>
            <person name="Meleshko D."/>
        </authorList>
    </citation>
    <scope>NUCLEOTIDE SEQUENCE</scope>
    <source>
        <strain evidence="9">CB1-14</strain>
    </source>
</reference>
<feature type="transmembrane region" description="Helical" evidence="8">
    <location>
        <begin position="163"/>
        <end position="180"/>
    </location>
</feature>
<organism evidence="9">
    <name type="scientific">Vibrio chaetopteri</name>
    <dbReference type="NCBI Taxonomy" id="3016528"/>
    <lineage>
        <taxon>Bacteria</taxon>
        <taxon>Pseudomonadati</taxon>
        <taxon>Pseudomonadota</taxon>
        <taxon>Gammaproteobacteria</taxon>
        <taxon>Vibrionales</taxon>
        <taxon>Vibrionaceae</taxon>
        <taxon>Vibrio</taxon>
    </lineage>
</organism>
<dbReference type="RefSeq" id="WP_353499818.1">
    <property type="nucleotide sequence ID" value="NZ_CP115921.1"/>
</dbReference>
<keyword evidence="5 8" id="KW-0812">Transmembrane</keyword>
<evidence type="ECO:0000256" key="7">
    <source>
        <dbReference type="ARBA" id="ARBA00023136"/>
    </source>
</evidence>
<dbReference type="NCBIfam" id="TIGR00688">
    <property type="entry name" value="rarD"/>
    <property type="match status" value="1"/>
</dbReference>
<keyword evidence="4" id="KW-1003">Cell membrane</keyword>
<name>A0AAU8BQ84_9VIBR</name>
<dbReference type="AlphaFoldDB" id="A0AAU8BQ84"/>
<feature type="transmembrane region" description="Helical" evidence="8">
    <location>
        <begin position="116"/>
        <end position="134"/>
    </location>
</feature>
<dbReference type="GO" id="GO:0005886">
    <property type="term" value="C:plasma membrane"/>
    <property type="evidence" value="ECO:0007669"/>
    <property type="project" value="UniProtKB-SubCell"/>
</dbReference>
<protein>
    <submittedName>
        <fullName evidence="9">EamA family transporter RarD</fullName>
    </submittedName>
</protein>
<evidence type="ECO:0000256" key="5">
    <source>
        <dbReference type="ARBA" id="ARBA00022692"/>
    </source>
</evidence>
<feature type="transmembrane region" description="Helical" evidence="8">
    <location>
        <begin position="52"/>
        <end position="69"/>
    </location>
</feature>
<dbReference type="SUPFAM" id="SSF103481">
    <property type="entry name" value="Multidrug resistance efflux transporter EmrE"/>
    <property type="match status" value="2"/>
</dbReference>
<feature type="transmembrane region" description="Helical" evidence="8">
    <location>
        <begin position="224"/>
        <end position="244"/>
    </location>
</feature>
<keyword evidence="6 8" id="KW-1133">Transmembrane helix</keyword>
<evidence type="ECO:0000256" key="4">
    <source>
        <dbReference type="ARBA" id="ARBA00022475"/>
    </source>
</evidence>
<comment type="subcellular location">
    <subcellularLocation>
        <location evidence="1">Cell membrane</location>
        <topology evidence="1">Multi-pass membrane protein</topology>
    </subcellularLocation>
</comment>
<keyword evidence="3" id="KW-0813">Transport</keyword>
<feature type="transmembrane region" description="Helical" evidence="8">
    <location>
        <begin position="141"/>
        <end position="157"/>
    </location>
</feature>
<feature type="transmembrane region" description="Helical" evidence="8">
    <location>
        <begin position="89"/>
        <end position="110"/>
    </location>
</feature>
<feature type="transmembrane region" description="Helical" evidence="8">
    <location>
        <begin position="12"/>
        <end position="32"/>
    </location>
</feature>
<feature type="transmembrane region" description="Helical" evidence="8">
    <location>
        <begin position="192"/>
        <end position="212"/>
    </location>
</feature>
<evidence type="ECO:0000313" key="9">
    <source>
        <dbReference type="EMBL" id="XCD18673.1"/>
    </source>
</evidence>
<evidence type="ECO:0000256" key="2">
    <source>
        <dbReference type="ARBA" id="ARBA00007362"/>
    </source>
</evidence>
<keyword evidence="7 8" id="KW-0472">Membrane</keyword>
<evidence type="ECO:0000256" key="3">
    <source>
        <dbReference type="ARBA" id="ARBA00022448"/>
    </source>
</evidence>
<dbReference type="EMBL" id="CP115921">
    <property type="protein sequence ID" value="XCD18673.1"/>
    <property type="molecule type" value="Genomic_DNA"/>
</dbReference>
<dbReference type="InterPro" id="IPR004626">
    <property type="entry name" value="RarD"/>
</dbReference>
<accession>A0AAU8BQ84</accession>
<evidence type="ECO:0000256" key="6">
    <source>
        <dbReference type="ARBA" id="ARBA00022989"/>
    </source>
</evidence>